<proteinExistence type="predicted"/>
<name>A0A0F9EG13_9ZZZZ</name>
<evidence type="ECO:0000313" key="1">
    <source>
        <dbReference type="EMBL" id="KKL72884.1"/>
    </source>
</evidence>
<dbReference type="AlphaFoldDB" id="A0A0F9EG13"/>
<gene>
    <name evidence="1" type="ORF">LCGC14_2080440</name>
</gene>
<reference evidence="1" key="1">
    <citation type="journal article" date="2015" name="Nature">
        <title>Complex archaea that bridge the gap between prokaryotes and eukaryotes.</title>
        <authorList>
            <person name="Spang A."/>
            <person name="Saw J.H."/>
            <person name="Jorgensen S.L."/>
            <person name="Zaremba-Niedzwiedzka K."/>
            <person name="Martijn J."/>
            <person name="Lind A.E."/>
            <person name="van Eijk R."/>
            <person name="Schleper C."/>
            <person name="Guy L."/>
            <person name="Ettema T.J."/>
        </authorList>
    </citation>
    <scope>NUCLEOTIDE SEQUENCE</scope>
</reference>
<feature type="non-terminal residue" evidence="1">
    <location>
        <position position="557"/>
    </location>
</feature>
<sequence>MAMKKEDKLTKQRVIDDVMAIIRPPQEKKNGNNRGAALIQAMLPIPVKLPKFQPIKPVTAERVAEVIQMLATPKVEPPFVLAPPITEPILLGGLEALDAGIEFEAGGTLPEGWQIEIAPSDEGFILTQITPEGVRISQDNLFTFPDGQTLTLAQIETIIQRPELYADYPGIEGLFAPPEVLPLEVVGAPEIPEVSPIAPEAPPLAPDTTQLEQAIVTATSFEELGEGLNLLDIALRDGQINFGEYSALLNVYNRRLDELSRGVAVAPTPAEAIEARLTGDLPPGERVRLQAELASLQTLATLETIFTGQDIADVIDFYFIDVPDIEDVPQSEREEVREQQALATERLDEFFNLIVGAGRTPQTEAILRILSPEISDTALDTIFGAVEEGLPIAPMPTDWQGSPQTWVEEQIGRELTFNELLGSTPIPELGGRKWSQALVSAIAEGLPLPTPIPRIGVIDAARVFGQGLLKLPQQIAASVLQALQGKGGASVVNPDWADEFIAEAQADFDKFLQDVAEMFPESQFMMELASTARNLAFSVVSLGAGLAVGVPVTLLPV</sequence>
<accession>A0A0F9EG13</accession>
<dbReference type="EMBL" id="LAZR01025130">
    <property type="protein sequence ID" value="KKL72884.1"/>
    <property type="molecule type" value="Genomic_DNA"/>
</dbReference>
<protein>
    <submittedName>
        <fullName evidence="1">Uncharacterized protein</fullName>
    </submittedName>
</protein>
<organism evidence="1">
    <name type="scientific">marine sediment metagenome</name>
    <dbReference type="NCBI Taxonomy" id="412755"/>
    <lineage>
        <taxon>unclassified sequences</taxon>
        <taxon>metagenomes</taxon>
        <taxon>ecological metagenomes</taxon>
    </lineage>
</organism>
<comment type="caution">
    <text evidence="1">The sequence shown here is derived from an EMBL/GenBank/DDBJ whole genome shotgun (WGS) entry which is preliminary data.</text>
</comment>